<keyword evidence="2" id="KW-0472">Membrane</keyword>
<dbReference type="InterPro" id="IPR000184">
    <property type="entry name" value="Bac_surfAg_D15"/>
</dbReference>
<evidence type="ECO:0000256" key="2">
    <source>
        <dbReference type="ARBA" id="ARBA00023136"/>
    </source>
</evidence>
<dbReference type="Gene3D" id="3.10.20.310">
    <property type="entry name" value="membrane protein fhac"/>
    <property type="match status" value="1"/>
</dbReference>
<sequence>MIQALVRVGLLAFAGLVLMSGLALAQFDAFRDILPDPLQQSLFGSDAYRVEFRGELDNGLTEVLQFVSETYALRERLPATPEMLERRARSDIQNLQRGLRSEGYYDAQVEVQVNYDESPPRVVFLVRPGPAYTLQAVHFDGPLPELEADLPPLDAETVNLNLNSRARAPEIEQGVSELRGYFREHGHPFPQVALKEALVDHELRTITVTYSFNPGPMVRFGPIIVQGLERVHLDYIMNKAPWSEDQLYQASLLNRIRSDLMPTGLFTMVDVSHADTPQRGPDGEKTLPITITVVERVPRTVKAGVSYETDTGLGATLEWEHRNIFGQGERLRTRLDLAEKREMLTADFTFPDFMEKSQLEFMANIGREKTEALESKLIALGVKMSRQLDEFWYTSLGANYLLTETTQLGTTQTYGLFSTPGELTWDRRNDILNPSSGWRVQLRAEPFIDTLDMSTMFFKLFSGLSAYLPLMAEERLVLAARGALGSIMGEGNLSLPPNQRFYAGGGGSIRGYAYQSIGPELDGTIIGGRSMVETSMELRLRLKNNFGLVAFLDGGQVFSESELRFNEDFMWGAGLGARYYTDFAPIRLDVGFPLNRRDRDDAFQVYVSIGQAF</sequence>
<keyword evidence="5" id="KW-1185">Reference proteome</keyword>
<comment type="subcellular location">
    <subcellularLocation>
        <location evidence="1">Membrane</location>
    </subcellularLocation>
</comment>
<dbReference type="PANTHER" id="PTHR12815:SF42">
    <property type="entry name" value="BACTERIAL SURFACE ANTIGEN (D15) DOMAIN-CONTAINING PROTEIN"/>
    <property type="match status" value="1"/>
</dbReference>
<dbReference type="EMBL" id="FMXO01000010">
    <property type="protein sequence ID" value="SDB40392.1"/>
    <property type="molecule type" value="Genomic_DNA"/>
</dbReference>
<feature type="domain" description="Bacterial surface antigen (D15)" evidence="3">
    <location>
        <begin position="323"/>
        <end position="613"/>
    </location>
</feature>
<dbReference type="GO" id="GO:0019867">
    <property type="term" value="C:outer membrane"/>
    <property type="evidence" value="ECO:0007669"/>
    <property type="project" value="InterPro"/>
</dbReference>
<dbReference type="STRING" id="617002.SAMN05660653_01937"/>
<name>A0A1G6D5G5_9BACT</name>
<dbReference type="OrthoDB" id="9814535at2"/>
<evidence type="ECO:0000256" key="1">
    <source>
        <dbReference type="ARBA" id="ARBA00004370"/>
    </source>
</evidence>
<dbReference type="Gene3D" id="2.40.160.50">
    <property type="entry name" value="membrane protein fhac: a member of the omp85/tpsb transporter family"/>
    <property type="match status" value="1"/>
</dbReference>
<organism evidence="4 5">
    <name type="scientific">Desulfonatronum thiosulfatophilum</name>
    <dbReference type="NCBI Taxonomy" id="617002"/>
    <lineage>
        <taxon>Bacteria</taxon>
        <taxon>Pseudomonadati</taxon>
        <taxon>Thermodesulfobacteriota</taxon>
        <taxon>Desulfovibrionia</taxon>
        <taxon>Desulfovibrionales</taxon>
        <taxon>Desulfonatronaceae</taxon>
        <taxon>Desulfonatronum</taxon>
    </lineage>
</organism>
<protein>
    <submittedName>
        <fullName evidence="4">Autotransporter secretion outer membrane protein TamA</fullName>
    </submittedName>
</protein>
<dbReference type="PANTHER" id="PTHR12815">
    <property type="entry name" value="SORTING AND ASSEMBLY MACHINERY SAMM50 PROTEIN FAMILY MEMBER"/>
    <property type="match status" value="1"/>
</dbReference>
<dbReference type="Pfam" id="PF01103">
    <property type="entry name" value="Omp85"/>
    <property type="match status" value="1"/>
</dbReference>
<evidence type="ECO:0000313" key="4">
    <source>
        <dbReference type="EMBL" id="SDB40392.1"/>
    </source>
</evidence>
<gene>
    <name evidence="4" type="ORF">SAMN05660653_01937</name>
</gene>
<evidence type="ECO:0000313" key="5">
    <source>
        <dbReference type="Proteomes" id="UP000198771"/>
    </source>
</evidence>
<dbReference type="InterPro" id="IPR039910">
    <property type="entry name" value="D15-like"/>
</dbReference>
<dbReference type="Proteomes" id="UP000198771">
    <property type="component" value="Unassembled WGS sequence"/>
</dbReference>
<reference evidence="4 5" key="1">
    <citation type="submission" date="2016-10" db="EMBL/GenBank/DDBJ databases">
        <authorList>
            <person name="de Groot N.N."/>
        </authorList>
    </citation>
    <scope>NUCLEOTIDE SEQUENCE [LARGE SCALE GENOMIC DNA]</scope>
    <source>
        <strain evidence="4 5">ASO4-2</strain>
    </source>
</reference>
<dbReference type="RefSeq" id="WP_161946277.1">
    <property type="nucleotide sequence ID" value="NZ_FMXO01000010.1"/>
</dbReference>
<evidence type="ECO:0000259" key="3">
    <source>
        <dbReference type="Pfam" id="PF01103"/>
    </source>
</evidence>
<accession>A0A1G6D5G5</accession>
<proteinExistence type="predicted"/>
<dbReference type="AlphaFoldDB" id="A0A1G6D5G5"/>